<evidence type="ECO:0000256" key="1">
    <source>
        <dbReference type="SAM" id="MobiDB-lite"/>
    </source>
</evidence>
<keyword evidence="2" id="KW-0732">Signal</keyword>
<feature type="region of interest" description="Disordered" evidence="1">
    <location>
        <begin position="196"/>
        <end position="284"/>
    </location>
</feature>
<protein>
    <submittedName>
        <fullName evidence="3">Uncharacterized protein</fullName>
    </submittedName>
</protein>
<feature type="signal peptide" evidence="2">
    <location>
        <begin position="1"/>
        <end position="17"/>
    </location>
</feature>
<feature type="compositionally biased region" description="Basic and acidic residues" evidence="1">
    <location>
        <begin position="420"/>
        <end position="439"/>
    </location>
</feature>
<feature type="region of interest" description="Disordered" evidence="1">
    <location>
        <begin position="368"/>
        <end position="391"/>
    </location>
</feature>
<feature type="compositionally biased region" description="Basic and acidic residues" evidence="1">
    <location>
        <begin position="380"/>
        <end position="389"/>
    </location>
</feature>
<feature type="chain" id="PRO_5040885836" evidence="2">
    <location>
        <begin position="18"/>
        <end position="455"/>
    </location>
</feature>
<comment type="caution">
    <text evidence="3">The sequence shown here is derived from an EMBL/GenBank/DDBJ whole genome shotgun (WGS) entry which is preliminary data.</text>
</comment>
<evidence type="ECO:0000256" key="2">
    <source>
        <dbReference type="SAM" id="SignalP"/>
    </source>
</evidence>
<gene>
    <name evidence="3" type="ORF">N0V87_001429</name>
</gene>
<name>A0A9W8X633_9PLEO</name>
<evidence type="ECO:0000313" key="4">
    <source>
        <dbReference type="Proteomes" id="UP001140562"/>
    </source>
</evidence>
<feature type="region of interest" description="Disordered" evidence="1">
    <location>
        <begin position="420"/>
        <end position="455"/>
    </location>
</feature>
<reference evidence="3" key="1">
    <citation type="submission" date="2022-10" db="EMBL/GenBank/DDBJ databases">
        <title>Tapping the CABI collections for fungal endophytes: first genome assemblies for Collariella, Neodidymelliopsis, Ascochyta clinopodiicola, Didymella pomorum, Didymosphaeria variabile, Neocosmospora piperis and Neocucurbitaria cava.</title>
        <authorList>
            <person name="Hill R."/>
        </authorList>
    </citation>
    <scope>NUCLEOTIDE SEQUENCE</scope>
    <source>
        <strain evidence="3">IMI 360193</strain>
    </source>
</reference>
<feature type="compositionally biased region" description="Basic and acidic residues" evidence="1">
    <location>
        <begin position="264"/>
        <end position="280"/>
    </location>
</feature>
<evidence type="ECO:0000313" key="3">
    <source>
        <dbReference type="EMBL" id="KAJ4342101.1"/>
    </source>
</evidence>
<organism evidence="3 4">
    <name type="scientific">Didymella glomerata</name>
    <dbReference type="NCBI Taxonomy" id="749621"/>
    <lineage>
        <taxon>Eukaryota</taxon>
        <taxon>Fungi</taxon>
        <taxon>Dikarya</taxon>
        <taxon>Ascomycota</taxon>
        <taxon>Pezizomycotina</taxon>
        <taxon>Dothideomycetes</taxon>
        <taxon>Pleosporomycetidae</taxon>
        <taxon>Pleosporales</taxon>
        <taxon>Pleosporineae</taxon>
        <taxon>Didymellaceae</taxon>
        <taxon>Didymella</taxon>
    </lineage>
</organism>
<proteinExistence type="predicted"/>
<dbReference type="EMBL" id="JAPEUV010000008">
    <property type="protein sequence ID" value="KAJ4342101.1"/>
    <property type="molecule type" value="Genomic_DNA"/>
</dbReference>
<feature type="compositionally biased region" description="Low complexity" evidence="1">
    <location>
        <begin position="306"/>
        <end position="320"/>
    </location>
</feature>
<feature type="compositionally biased region" description="Basic and acidic residues" evidence="1">
    <location>
        <begin position="196"/>
        <end position="215"/>
    </location>
</feature>
<sequence>MVLGILIAAITAPGLLGSQEAIRQGQSKDKREEHRARRCNLIASCVKSSPRSREIDGRPVVLRNGKLWIDTTTADGEPFGHTYAGYYLPYPETKYEGLVTTITDVAPIMNWVYIDRDTHEAKYGVRADAQPNLTGPFDCTRQDRRLTFDDWEGWCAVEEYEGHWCLYFDVDDDGLKSKVAPGIRVLEVELSRKEKRFKKEQEARKQDQTTKRAVDTQEDGPLDEPLQADPATRRPGVFNETPSEPEMAPVEGTMPKTPPPAYSKSDKTKTPPTESAKKGAVDALDDLLALESQVITSVKEIRPEGESTPPSTTTPAGRSGLTPKLNRNSGSRAIAQAQKFEAMAAAQKIDNITRKISGSKRVSTATASSFADSASIYSEDGQRPSREIRPQSSFIFATKTQLEDVYSATIRQTSIAEEFGKEASHRNDVERSRQAETSKHNYILEGTGWKEHASQ</sequence>
<dbReference type="Proteomes" id="UP001140562">
    <property type="component" value="Unassembled WGS sequence"/>
</dbReference>
<dbReference type="OrthoDB" id="3928002at2759"/>
<accession>A0A9W8X633</accession>
<dbReference type="PANTHER" id="PTHR38049:SF2">
    <property type="entry name" value="RICIN B LECTIN DOMAIN-CONTAINING PROTEIN"/>
    <property type="match status" value="1"/>
</dbReference>
<dbReference type="PANTHER" id="PTHR38049">
    <property type="entry name" value="RICIN B LECTIN DOMAIN-CONTAINING PROTEIN"/>
    <property type="match status" value="1"/>
</dbReference>
<feature type="region of interest" description="Disordered" evidence="1">
    <location>
        <begin position="297"/>
        <end position="330"/>
    </location>
</feature>
<dbReference type="AlphaFoldDB" id="A0A9W8X633"/>
<keyword evidence="4" id="KW-1185">Reference proteome</keyword>